<comment type="caution">
    <text evidence="2">The sequence shown here is derived from an EMBL/GenBank/DDBJ whole genome shotgun (WGS) entry which is preliminary data.</text>
</comment>
<proteinExistence type="predicted"/>
<name>A0ABT2ZH71_9RHOB</name>
<gene>
    <name evidence="2" type="ORF">OEW28_17850</name>
</gene>
<evidence type="ECO:0000313" key="3">
    <source>
        <dbReference type="Proteomes" id="UP001652542"/>
    </source>
</evidence>
<reference evidence="2 3" key="1">
    <citation type="submission" date="2022-10" db="EMBL/GenBank/DDBJ databases">
        <title>Defluviimonas sp. nov., isolated from ocean surface water.</title>
        <authorList>
            <person name="He W."/>
            <person name="Wang L."/>
            <person name="Zhang D.-F."/>
        </authorList>
    </citation>
    <scope>NUCLEOTIDE SEQUENCE [LARGE SCALE GENOMIC DNA]</scope>
    <source>
        <strain evidence="2 3">WL0002</strain>
    </source>
</reference>
<dbReference type="EMBL" id="JAOWKY010000006">
    <property type="protein sequence ID" value="MCV2870480.1"/>
    <property type="molecule type" value="Genomic_DNA"/>
</dbReference>
<keyword evidence="1" id="KW-0175">Coiled coil</keyword>
<feature type="coiled-coil region" evidence="1">
    <location>
        <begin position="39"/>
        <end position="144"/>
    </location>
</feature>
<protein>
    <submittedName>
        <fullName evidence="2">Uncharacterized protein</fullName>
    </submittedName>
</protein>
<evidence type="ECO:0000313" key="2">
    <source>
        <dbReference type="EMBL" id="MCV2870480.1"/>
    </source>
</evidence>
<keyword evidence="3" id="KW-1185">Reference proteome</keyword>
<dbReference type="RefSeq" id="WP_263736156.1">
    <property type="nucleotide sequence ID" value="NZ_JAOWKY010000006.1"/>
</dbReference>
<dbReference type="Proteomes" id="UP001652542">
    <property type="component" value="Unassembled WGS sequence"/>
</dbReference>
<accession>A0ABT2ZH71</accession>
<sequence length="153" mass="16845">MSDITELERRVTAALTRIDRALDGMSRPSADDPALREALETERAANAQLTERVRAIKEKQETIASSLERKVAQLTRQLDTSSRELARQRAVNADLVATNRRLNDAARDGLASVELVNAAMESELVALRAEREAEVAEIDEILAELKPLIGEVA</sequence>
<organism evidence="2 3">
    <name type="scientific">Albidovulum marisflavi</name>
    <dbReference type="NCBI Taxonomy" id="2984159"/>
    <lineage>
        <taxon>Bacteria</taxon>
        <taxon>Pseudomonadati</taxon>
        <taxon>Pseudomonadota</taxon>
        <taxon>Alphaproteobacteria</taxon>
        <taxon>Rhodobacterales</taxon>
        <taxon>Paracoccaceae</taxon>
        <taxon>Albidovulum</taxon>
    </lineage>
</organism>
<evidence type="ECO:0000256" key="1">
    <source>
        <dbReference type="SAM" id="Coils"/>
    </source>
</evidence>